<sequence>MNAAITRFVTLVSRMTFAPMLVRAMLLGCAMAAFVTAFSPEMLTGYMLGLLTLQAGLAAVLPRSPWVTIALLIAVGGWGVSTIWYDEPIALWRLVGLATLLYLTHSLAALASSLPYDAIVAPEVLFRWMSRALAVALGSAVLAVLVLGGADLGGDRPFLLAALAGLAVAVGASALLSWLLRRS</sequence>
<comment type="caution">
    <text evidence="2">The sequence shown here is derived from an EMBL/GenBank/DDBJ whole genome shotgun (WGS) entry which is preliminary data.</text>
</comment>
<organism evidence="2 3">
    <name type="scientific">Phytohabitans aurantiacus</name>
    <dbReference type="NCBI Taxonomy" id="3016789"/>
    <lineage>
        <taxon>Bacteria</taxon>
        <taxon>Bacillati</taxon>
        <taxon>Actinomycetota</taxon>
        <taxon>Actinomycetes</taxon>
        <taxon>Micromonosporales</taxon>
        <taxon>Micromonosporaceae</taxon>
    </lineage>
</organism>
<dbReference type="EMBL" id="BSDI01000016">
    <property type="protein sequence ID" value="GLH98419.1"/>
    <property type="molecule type" value="Genomic_DNA"/>
</dbReference>
<feature type="transmembrane region" description="Helical" evidence="1">
    <location>
        <begin position="132"/>
        <end position="152"/>
    </location>
</feature>
<evidence type="ECO:0000313" key="2">
    <source>
        <dbReference type="EMBL" id="GLH98419.1"/>
    </source>
</evidence>
<feature type="transmembrane region" description="Helical" evidence="1">
    <location>
        <begin position="158"/>
        <end position="180"/>
    </location>
</feature>
<proteinExistence type="predicted"/>
<name>A0ABQ5QW48_9ACTN</name>
<keyword evidence="1" id="KW-1133">Transmembrane helix</keyword>
<feature type="transmembrane region" description="Helical" evidence="1">
    <location>
        <begin position="66"/>
        <end position="85"/>
    </location>
</feature>
<keyword evidence="3" id="KW-1185">Reference proteome</keyword>
<accession>A0ABQ5QW48</accession>
<evidence type="ECO:0000256" key="1">
    <source>
        <dbReference type="SAM" id="Phobius"/>
    </source>
</evidence>
<keyword evidence="1" id="KW-0472">Membrane</keyword>
<gene>
    <name evidence="2" type="ORF">Pa4123_36940</name>
</gene>
<reference evidence="2" key="1">
    <citation type="submission" date="2022-12" db="EMBL/GenBank/DDBJ databases">
        <title>New Phytohabitans aurantiacus sp. RD004123 nov., an actinomycete isolated from soil.</title>
        <authorList>
            <person name="Triningsih D.W."/>
            <person name="Harunari E."/>
            <person name="Igarashi Y."/>
        </authorList>
    </citation>
    <scope>NUCLEOTIDE SEQUENCE</scope>
    <source>
        <strain evidence="2">RD004123</strain>
    </source>
</reference>
<evidence type="ECO:0000313" key="3">
    <source>
        <dbReference type="Proteomes" id="UP001144280"/>
    </source>
</evidence>
<dbReference type="Proteomes" id="UP001144280">
    <property type="component" value="Unassembled WGS sequence"/>
</dbReference>
<evidence type="ECO:0008006" key="4">
    <source>
        <dbReference type="Google" id="ProtNLM"/>
    </source>
</evidence>
<keyword evidence="1" id="KW-0812">Transmembrane</keyword>
<dbReference type="RefSeq" id="WP_281897271.1">
    <property type="nucleotide sequence ID" value="NZ_BSDI01000016.1"/>
</dbReference>
<protein>
    <recommendedName>
        <fullName evidence="4">Major facilitator superfamily (MFS) profile domain-containing protein</fullName>
    </recommendedName>
</protein>
<feature type="transmembrane region" description="Helical" evidence="1">
    <location>
        <begin position="20"/>
        <end position="38"/>
    </location>
</feature>
<feature type="transmembrane region" description="Helical" evidence="1">
    <location>
        <begin position="91"/>
        <end position="111"/>
    </location>
</feature>
<feature type="transmembrane region" description="Helical" evidence="1">
    <location>
        <begin position="44"/>
        <end position="61"/>
    </location>
</feature>